<comment type="caution">
    <text evidence="2">The sequence shown here is derived from an EMBL/GenBank/DDBJ whole genome shotgun (WGS) entry which is preliminary data.</text>
</comment>
<dbReference type="PANTHER" id="PTHR31635">
    <property type="entry name" value="REVERSE TRANSCRIPTASE DOMAIN-CONTAINING PROTEIN-RELATED"/>
    <property type="match status" value="1"/>
</dbReference>
<organism evidence="2 3">
    <name type="scientific">Rubroshorea leprosula</name>
    <dbReference type="NCBI Taxonomy" id="152421"/>
    <lineage>
        <taxon>Eukaryota</taxon>
        <taxon>Viridiplantae</taxon>
        <taxon>Streptophyta</taxon>
        <taxon>Embryophyta</taxon>
        <taxon>Tracheophyta</taxon>
        <taxon>Spermatophyta</taxon>
        <taxon>Magnoliopsida</taxon>
        <taxon>eudicotyledons</taxon>
        <taxon>Gunneridae</taxon>
        <taxon>Pentapetalae</taxon>
        <taxon>rosids</taxon>
        <taxon>malvids</taxon>
        <taxon>Malvales</taxon>
        <taxon>Dipterocarpaceae</taxon>
        <taxon>Rubroshorea</taxon>
    </lineage>
</organism>
<reference evidence="2 3" key="1">
    <citation type="journal article" date="2021" name="Commun. Biol.">
        <title>The genome of Shorea leprosula (Dipterocarpaceae) highlights the ecological relevance of drought in aseasonal tropical rainforests.</title>
        <authorList>
            <person name="Ng K.K.S."/>
            <person name="Kobayashi M.J."/>
            <person name="Fawcett J.A."/>
            <person name="Hatakeyama M."/>
            <person name="Paape T."/>
            <person name="Ng C.H."/>
            <person name="Ang C.C."/>
            <person name="Tnah L.H."/>
            <person name="Lee C.T."/>
            <person name="Nishiyama T."/>
            <person name="Sese J."/>
            <person name="O'Brien M.J."/>
            <person name="Copetti D."/>
            <person name="Mohd Noor M.I."/>
            <person name="Ong R.C."/>
            <person name="Putra M."/>
            <person name="Sireger I.Z."/>
            <person name="Indrioko S."/>
            <person name="Kosugi Y."/>
            <person name="Izuno A."/>
            <person name="Isagi Y."/>
            <person name="Lee S.L."/>
            <person name="Shimizu K.K."/>
        </authorList>
    </citation>
    <scope>NUCLEOTIDE SEQUENCE [LARGE SCALE GENOMIC DNA]</scope>
    <source>
        <strain evidence="2">214</strain>
    </source>
</reference>
<dbReference type="InterPro" id="IPR043502">
    <property type="entry name" value="DNA/RNA_pol_sf"/>
</dbReference>
<feature type="domain" description="Reverse transcriptase" evidence="1">
    <location>
        <begin position="1"/>
        <end position="263"/>
    </location>
</feature>
<sequence>MVLIPKKESLQGIEEYRPISLISSLYKILAKILANRLSRVLDGVTGEQQSAFIKGRLLMDGVIIANETIEEVKRKKSSAFIFKADFEKAYDNVSWEFLDYMMERMDFGSRWRGWIRECLQTNSVSVLLNGSPTKEFVMTRGLRQGDPLTPFLFLIVAEGLNGIISSAVSKGTFEGITIGKGEISITHLQFADDNLMMGKAIEENVWTTKCIMKAFELVSSLKINYGKSSFIGINVDNLWERGMASLMNCKLGSLPHKYLGIPLGADPRRISTWKPLIDTFKRKLSSWKGRLLSFRGRITLINLYCPAYQYS</sequence>
<dbReference type="PROSITE" id="PS50878">
    <property type="entry name" value="RT_POL"/>
    <property type="match status" value="1"/>
</dbReference>
<dbReference type="Proteomes" id="UP001054252">
    <property type="component" value="Unassembled WGS sequence"/>
</dbReference>
<dbReference type="EMBL" id="BPVZ01000118">
    <property type="protein sequence ID" value="GKV36766.1"/>
    <property type="molecule type" value="Genomic_DNA"/>
</dbReference>
<keyword evidence="3" id="KW-1185">Reference proteome</keyword>
<evidence type="ECO:0000313" key="2">
    <source>
        <dbReference type="EMBL" id="GKV36766.1"/>
    </source>
</evidence>
<name>A0AAV5LHJ3_9ROSI</name>
<protein>
    <recommendedName>
        <fullName evidence="1">Reverse transcriptase domain-containing protein</fullName>
    </recommendedName>
</protein>
<evidence type="ECO:0000259" key="1">
    <source>
        <dbReference type="PROSITE" id="PS50878"/>
    </source>
</evidence>
<dbReference type="SUPFAM" id="SSF56672">
    <property type="entry name" value="DNA/RNA polymerases"/>
    <property type="match status" value="1"/>
</dbReference>
<proteinExistence type="predicted"/>
<dbReference type="PANTHER" id="PTHR31635:SF196">
    <property type="entry name" value="REVERSE TRANSCRIPTASE DOMAIN-CONTAINING PROTEIN-RELATED"/>
    <property type="match status" value="1"/>
</dbReference>
<accession>A0AAV5LHJ3</accession>
<gene>
    <name evidence="2" type="ORF">SLEP1_g44860</name>
</gene>
<evidence type="ECO:0000313" key="3">
    <source>
        <dbReference type="Proteomes" id="UP001054252"/>
    </source>
</evidence>
<dbReference type="CDD" id="cd01650">
    <property type="entry name" value="RT_nLTR_like"/>
    <property type="match status" value="1"/>
</dbReference>
<dbReference type="AlphaFoldDB" id="A0AAV5LHJ3"/>
<dbReference type="Pfam" id="PF00078">
    <property type="entry name" value="RVT_1"/>
    <property type="match status" value="1"/>
</dbReference>
<dbReference type="InterPro" id="IPR000477">
    <property type="entry name" value="RT_dom"/>
</dbReference>